<keyword evidence="4" id="KW-1185">Reference proteome</keyword>
<gene>
    <name evidence="3" type="ORF">Q8A64_00020</name>
</gene>
<dbReference type="Gene3D" id="1.10.3210.10">
    <property type="entry name" value="Hypothetical protein af1432"/>
    <property type="match status" value="1"/>
</dbReference>
<dbReference type="RefSeq" id="WP_338434628.1">
    <property type="nucleotide sequence ID" value="NZ_JAUYVH010000001.1"/>
</dbReference>
<dbReference type="InterPro" id="IPR014408">
    <property type="entry name" value="dGMP_Pdiesterase_EAL/HD-GYP"/>
</dbReference>
<dbReference type="PANTHER" id="PTHR33525:SF4">
    <property type="entry name" value="CYCLIC DI-GMP PHOSPHODIESTERASE CDGJ"/>
    <property type="match status" value="1"/>
</dbReference>
<evidence type="ECO:0000313" key="3">
    <source>
        <dbReference type="EMBL" id="MDQ9168788.1"/>
    </source>
</evidence>
<evidence type="ECO:0000259" key="1">
    <source>
        <dbReference type="PROSITE" id="PS50883"/>
    </source>
</evidence>
<dbReference type="PROSITE" id="PS50883">
    <property type="entry name" value="EAL"/>
    <property type="match status" value="1"/>
</dbReference>
<evidence type="ECO:0000259" key="2">
    <source>
        <dbReference type="PROSITE" id="PS51833"/>
    </source>
</evidence>
<dbReference type="InterPro" id="IPR052340">
    <property type="entry name" value="RNase_Y/CdgJ"/>
</dbReference>
<sequence>MTTTAAPDQLAPFVPRIKEFFLARQPILNRHQGITAYELLFRRATTGAADVADNMSATASVIVHASELGLENVVGGTLAFVNVDDVMLMSDIVRFLPHDKIVLEILESVELTDALISRVAELAGAGYKFALDDVVADSAELQKILPLVTIIKVEITNLTRDELQDLANRFRPAKVFLLAEKVETLEQFRDCLEAGFDYFQGYYFAKPVVLSGKKLDPSQMAVMQLLTLIVADADTSEIERAIKQDASLGLTLLKLVNTPAFGAGKRVDSLSQALMMLGRRQLQYWLQILLYAEPHKGANFVSPLLVLATTRGKLMELIAAKLRPGNASLANVAFTVGIMSLMDTLFGQPMDKILERFAVGEEVKDALLYHRGFYGDLLTLAGYIERIEEHGEELVPLLENLHFPVEDLHKLQVEALEWSDRISRSIA</sequence>
<dbReference type="PROSITE" id="PS51833">
    <property type="entry name" value="HDOD"/>
    <property type="match status" value="1"/>
</dbReference>
<name>A0ABU1BKD9_9BURK</name>
<dbReference type="Pfam" id="PF08668">
    <property type="entry name" value="HDOD"/>
    <property type="match status" value="1"/>
</dbReference>
<dbReference type="InterPro" id="IPR035919">
    <property type="entry name" value="EAL_sf"/>
</dbReference>
<dbReference type="SUPFAM" id="SSF141868">
    <property type="entry name" value="EAL domain-like"/>
    <property type="match status" value="1"/>
</dbReference>
<dbReference type="PIRSF" id="PIRSF003180">
    <property type="entry name" value="DiGMPpdiest_YuxH"/>
    <property type="match status" value="1"/>
</dbReference>
<feature type="domain" description="EAL" evidence="1">
    <location>
        <begin position="1"/>
        <end position="221"/>
    </location>
</feature>
<accession>A0ABU1BKD9</accession>
<feature type="domain" description="HDOD" evidence="2">
    <location>
        <begin position="215"/>
        <end position="404"/>
    </location>
</feature>
<dbReference type="PANTHER" id="PTHR33525">
    <property type="match status" value="1"/>
</dbReference>
<dbReference type="Gene3D" id="3.20.20.450">
    <property type="entry name" value="EAL domain"/>
    <property type="match status" value="1"/>
</dbReference>
<dbReference type="InterPro" id="IPR001633">
    <property type="entry name" value="EAL_dom"/>
</dbReference>
<dbReference type="Pfam" id="PF00563">
    <property type="entry name" value="EAL"/>
    <property type="match status" value="1"/>
</dbReference>
<dbReference type="SUPFAM" id="SSF109604">
    <property type="entry name" value="HD-domain/PDEase-like"/>
    <property type="match status" value="1"/>
</dbReference>
<proteinExistence type="predicted"/>
<protein>
    <submittedName>
        <fullName evidence="3">EAL domain-containing protein</fullName>
    </submittedName>
</protein>
<dbReference type="EMBL" id="JAUYVH010000001">
    <property type="protein sequence ID" value="MDQ9168788.1"/>
    <property type="molecule type" value="Genomic_DNA"/>
</dbReference>
<dbReference type="InterPro" id="IPR013976">
    <property type="entry name" value="HDOD"/>
</dbReference>
<organism evidence="3 4">
    <name type="scientific">Keguizhuia sedimenti</name>
    <dbReference type="NCBI Taxonomy" id="3064264"/>
    <lineage>
        <taxon>Bacteria</taxon>
        <taxon>Pseudomonadati</taxon>
        <taxon>Pseudomonadota</taxon>
        <taxon>Betaproteobacteria</taxon>
        <taxon>Burkholderiales</taxon>
        <taxon>Oxalobacteraceae</taxon>
        <taxon>Keguizhuia</taxon>
    </lineage>
</organism>
<dbReference type="Proteomes" id="UP001225596">
    <property type="component" value="Unassembled WGS sequence"/>
</dbReference>
<comment type="caution">
    <text evidence="3">The sequence shown here is derived from an EMBL/GenBank/DDBJ whole genome shotgun (WGS) entry which is preliminary data.</text>
</comment>
<dbReference type="SMART" id="SM00052">
    <property type="entry name" value="EAL"/>
    <property type="match status" value="1"/>
</dbReference>
<evidence type="ECO:0000313" key="4">
    <source>
        <dbReference type="Proteomes" id="UP001225596"/>
    </source>
</evidence>
<reference evidence="3 4" key="1">
    <citation type="submission" date="2023-08" db="EMBL/GenBank/DDBJ databases">
        <title>Oxalobacteraceae gen .nov., isolated from river sludge outside the plant.</title>
        <authorList>
            <person name="Zhao S.Y."/>
        </authorList>
    </citation>
    <scope>NUCLEOTIDE SEQUENCE [LARGE SCALE GENOMIC DNA]</scope>
    <source>
        <strain evidence="3 4">R-40</strain>
    </source>
</reference>